<evidence type="ECO:0000313" key="4">
    <source>
        <dbReference type="Proteomes" id="UP001176223"/>
    </source>
</evidence>
<dbReference type="RefSeq" id="WP_289774214.1">
    <property type="nucleotide sequence ID" value="NZ_JANURU010000016.1"/>
</dbReference>
<feature type="compositionally biased region" description="Basic and acidic residues" evidence="2">
    <location>
        <begin position="145"/>
        <end position="155"/>
    </location>
</feature>
<name>A0ABT7I5G6_9BACT</name>
<evidence type="ECO:0000256" key="2">
    <source>
        <dbReference type="SAM" id="MobiDB-lite"/>
    </source>
</evidence>
<reference evidence="3" key="2">
    <citation type="journal article" date="2023" name="Microorganisms">
        <title>Isolation and Genomic Characteristics of Cat-Borne Campylobacter felis sp. nov. and Sheep-Borne Campylobacter ovis sp. nov.</title>
        <authorList>
            <person name="Wang H."/>
            <person name="Li Y."/>
            <person name="Gu Y."/>
            <person name="Zhou G."/>
            <person name="Chen X."/>
            <person name="Zhang X."/>
            <person name="Shao Z."/>
            <person name="Zhang J."/>
            <person name="Zhang M."/>
        </authorList>
    </citation>
    <scope>NUCLEOTIDE SEQUENCE</scope>
    <source>
        <strain evidence="3">XJK33-1</strain>
    </source>
</reference>
<protein>
    <submittedName>
        <fullName evidence="3">Helix-turn-helix domain-containing protein</fullName>
    </submittedName>
</protein>
<comment type="caution">
    <text evidence="3">The sequence shown here is derived from an EMBL/GenBank/DDBJ whole genome shotgun (WGS) entry which is preliminary data.</text>
</comment>
<dbReference type="EMBL" id="JANURU010000016">
    <property type="protein sequence ID" value="MDL0147476.1"/>
    <property type="molecule type" value="Genomic_DNA"/>
</dbReference>
<feature type="region of interest" description="Disordered" evidence="2">
    <location>
        <begin position="137"/>
        <end position="157"/>
    </location>
</feature>
<proteinExistence type="predicted"/>
<accession>A0ABT7I5G6</accession>
<gene>
    <name evidence="3" type="ORF">NYG95_07640</name>
</gene>
<evidence type="ECO:0000313" key="3">
    <source>
        <dbReference type="EMBL" id="MDL0147476.1"/>
    </source>
</evidence>
<dbReference type="InterPro" id="IPR036388">
    <property type="entry name" value="WH-like_DNA-bd_sf"/>
</dbReference>
<dbReference type="Gene3D" id="1.10.10.10">
    <property type="entry name" value="Winged helix-like DNA-binding domain superfamily/Winged helix DNA-binding domain"/>
    <property type="match status" value="1"/>
</dbReference>
<dbReference type="Proteomes" id="UP001176223">
    <property type="component" value="Unassembled WGS sequence"/>
</dbReference>
<feature type="coiled-coil region" evidence="1">
    <location>
        <begin position="94"/>
        <end position="132"/>
    </location>
</feature>
<evidence type="ECO:0000256" key="1">
    <source>
        <dbReference type="SAM" id="Coils"/>
    </source>
</evidence>
<dbReference type="Pfam" id="PF13730">
    <property type="entry name" value="HTH_36"/>
    <property type="match status" value="1"/>
</dbReference>
<keyword evidence="4" id="KW-1185">Reference proteome</keyword>
<organism evidence="3 4">
    <name type="scientific">Campylobacter felis</name>
    <dbReference type="NCBI Taxonomy" id="2974565"/>
    <lineage>
        <taxon>Bacteria</taxon>
        <taxon>Pseudomonadati</taxon>
        <taxon>Campylobacterota</taxon>
        <taxon>Epsilonproteobacteria</taxon>
        <taxon>Campylobacterales</taxon>
        <taxon>Campylobacteraceae</taxon>
        <taxon>Campylobacter</taxon>
    </lineage>
</organism>
<keyword evidence="1" id="KW-0175">Coiled coil</keyword>
<reference evidence="3" key="1">
    <citation type="submission" date="2022-08" db="EMBL/GenBank/DDBJ databases">
        <authorList>
            <person name="Wang H."/>
        </authorList>
    </citation>
    <scope>NUCLEOTIDE SEQUENCE</scope>
    <source>
        <strain evidence="3">XJK33-1</strain>
    </source>
</reference>
<sequence>MIVRQKLKNNFTIISNDIIKHKDLNDKAKLVAIFISSLPQNWVVNVKHIANEMGYSVRVVQNAIKDLIDAEIISKMIHKDREGKFKRGYSVIFVNNDEEELNESLENELNLQNEAEQDEKAESMKNKELEKNAVEKMGALSETVPTKDPKNDTSKNAKNSRMPFLFAHIKKEFLRSKNLYLLENFGKQIYFFSRKMQDKQELDFKNLSEAEKDKLIEWFKFKADNGTRLKVASKNALIAKCVKFKEQNENVISIIDRAIENGWAGLFAFKKDGLKKKYPKTRLGKEMEEKAIIRAVLEQEPNFNGRDDYDLSRVRVNGCGVKWIKDERKFVLVSA</sequence>